<feature type="transmembrane region" description="Helical" evidence="7">
    <location>
        <begin position="181"/>
        <end position="202"/>
    </location>
</feature>
<dbReference type="InterPro" id="IPR038770">
    <property type="entry name" value="Na+/solute_symporter_sf"/>
</dbReference>
<organism evidence="9 10">
    <name type="scientific">Compostibacter hankyongensis</name>
    <dbReference type="NCBI Taxonomy" id="1007089"/>
    <lineage>
        <taxon>Bacteria</taxon>
        <taxon>Pseudomonadati</taxon>
        <taxon>Bacteroidota</taxon>
        <taxon>Chitinophagia</taxon>
        <taxon>Chitinophagales</taxon>
        <taxon>Chitinophagaceae</taxon>
        <taxon>Compostibacter</taxon>
    </lineage>
</organism>
<dbReference type="PANTHER" id="PTHR32468">
    <property type="entry name" value="CATION/H + ANTIPORTER"/>
    <property type="match status" value="1"/>
</dbReference>
<sequence length="745" mass="81919">MFYGSSALVFVLLTAWWLRGEQSLQPASPQPDAPPWLQFAGSLQSNIAAPLSVLLLQLVIIIGAARILGYLFKKIGQPAVTGEILAGILLGPSFLGACFPAFSGFLFPAASLGNLQLLSRIGLILFMFIIGMELNLKMLKRRAGDTAMISYAGILLSFVLGVGLARYLYPRFVYGAVSFPALALFLGICMSVTAFPVLARIVQERELSRTKTGSLALGSAAVSNIVTWCLLAIMIAFIKAGSLYGAGYTILLAVIYVTAMLKLIRPFLKRLGDIYSNRENFGKPVVAVFFLTLAGSAYISEAIGIHVLFGAFLAGVIMPVNVNFRRIFIEKIEDVALVLLLPLFLLYTGLRTHTGILASGLAWTALTWMLLTAVAGKLLGTALAARFTGQRWRESFMTGTLMNTRGLVELVVLNIGYDLGVLPPALFTLMVIITLITTLMTAPLLALTGRIGRPGKARPIPNEIEEHRKYRILIALGNPEGGRSLLRLAHGFTRKSPHHADITALHLTPVNDIGRFNTVTYERQSFSPLQAESGRLGITVKLLFRPSPDIDRSIPEAANNGNYDLLLIGSGQSIYTGSMLGKILGITSHIINPERWLDSITGREKFFEKIFDERVRQIIRYARVPLGIFINKGFRASNSVFIPFFSGEDHFLLQYAQKLIHNNEARVIILDASGTIRQHTAIKETIRSIEQTAPNHIAFYEDNAIEKELLSRQDLMLVSLESWRKLIGTQSLWLSHIPSVLVIKP</sequence>
<evidence type="ECO:0000313" key="10">
    <source>
        <dbReference type="Proteomes" id="UP001501207"/>
    </source>
</evidence>
<feature type="transmembrane region" description="Helical" evidence="7">
    <location>
        <begin position="47"/>
        <end position="72"/>
    </location>
</feature>
<keyword evidence="6 7" id="KW-0472">Membrane</keyword>
<reference evidence="10" key="1">
    <citation type="journal article" date="2019" name="Int. J. Syst. Evol. Microbiol.">
        <title>The Global Catalogue of Microorganisms (GCM) 10K type strain sequencing project: providing services to taxonomists for standard genome sequencing and annotation.</title>
        <authorList>
            <consortium name="The Broad Institute Genomics Platform"/>
            <consortium name="The Broad Institute Genome Sequencing Center for Infectious Disease"/>
            <person name="Wu L."/>
            <person name="Ma J."/>
        </authorList>
    </citation>
    <scope>NUCLEOTIDE SEQUENCE [LARGE SCALE GENOMIC DNA]</scope>
    <source>
        <strain evidence="10">JCM 17664</strain>
    </source>
</reference>
<feature type="transmembrane region" description="Helical" evidence="7">
    <location>
        <begin position="117"/>
        <end position="136"/>
    </location>
</feature>
<keyword evidence="2" id="KW-0813">Transport</keyword>
<evidence type="ECO:0000256" key="5">
    <source>
        <dbReference type="ARBA" id="ARBA00023065"/>
    </source>
</evidence>
<dbReference type="InterPro" id="IPR050794">
    <property type="entry name" value="CPA2_transporter"/>
</dbReference>
<dbReference type="Pfam" id="PF00999">
    <property type="entry name" value="Na_H_Exchanger"/>
    <property type="match status" value="1"/>
</dbReference>
<name>A0ABP8FP79_9BACT</name>
<feature type="transmembrane region" description="Helical" evidence="7">
    <location>
        <begin position="243"/>
        <end position="261"/>
    </location>
</feature>
<evidence type="ECO:0000313" key="9">
    <source>
        <dbReference type="EMBL" id="GAA4308243.1"/>
    </source>
</evidence>
<gene>
    <name evidence="9" type="ORF">GCM10023143_15420</name>
</gene>
<feature type="transmembrane region" description="Helical" evidence="7">
    <location>
        <begin position="148"/>
        <end position="169"/>
    </location>
</feature>
<dbReference type="PANTHER" id="PTHR32468:SF0">
    <property type="entry name" value="K(+)_H(+) ANTIPORTER 1"/>
    <property type="match status" value="1"/>
</dbReference>
<keyword evidence="5" id="KW-0406">Ion transport</keyword>
<evidence type="ECO:0000256" key="4">
    <source>
        <dbReference type="ARBA" id="ARBA00022989"/>
    </source>
</evidence>
<dbReference type="Gene3D" id="1.20.1530.20">
    <property type="match status" value="1"/>
</dbReference>
<evidence type="ECO:0000256" key="7">
    <source>
        <dbReference type="SAM" id="Phobius"/>
    </source>
</evidence>
<feature type="transmembrane region" description="Helical" evidence="7">
    <location>
        <begin position="84"/>
        <end position="105"/>
    </location>
</feature>
<dbReference type="Proteomes" id="UP001501207">
    <property type="component" value="Unassembled WGS sequence"/>
</dbReference>
<evidence type="ECO:0000256" key="3">
    <source>
        <dbReference type="ARBA" id="ARBA00022692"/>
    </source>
</evidence>
<evidence type="ECO:0000259" key="8">
    <source>
        <dbReference type="Pfam" id="PF00999"/>
    </source>
</evidence>
<protein>
    <submittedName>
        <fullName evidence="9">Cation:proton antiporter</fullName>
    </submittedName>
</protein>
<dbReference type="EMBL" id="BAABFN010000002">
    <property type="protein sequence ID" value="GAA4308243.1"/>
    <property type="molecule type" value="Genomic_DNA"/>
</dbReference>
<feature type="transmembrane region" description="Helical" evidence="7">
    <location>
        <begin position="334"/>
        <end position="350"/>
    </location>
</feature>
<feature type="transmembrane region" description="Helical" evidence="7">
    <location>
        <begin position="356"/>
        <end position="379"/>
    </location>
</feature>
<feature type="domain" description="Cation/H+ exchanger transmembrane" evidence="8">
    <location>
        <begin position="65"/>
        <end position="445"/>
    </location>
</feature>
<feature type="transmembrane region" description="Helical" evidence="7">
    <location>
        <begin position="214"/>
        <end position="237"/>
    </location>
</feature>
<evidence type="ECO:0000256" key="1">
    <source>
        <dbReference type="ARBA" id="ARBA00004141"/>
    </source>
</evidence>
<feature type="transmembrane region" description="Helical" evidence="7">
    <location>
        <begin position="305"/>
        <end position="322"/>
    </location>
</feature>
<evidence type="ECO:0000256" key="2">
    <source>
        <dbReference type="ARBA" id="ARBA00022448"/>
    </source>
</evidence>
<evidence type="ECO:0000256" key="6">
    <source>
        <dbReference type="ARBA" id="ARBA00023136"/>
    </source>
</evidence>
<comment type="subcellular location">
    <subcellularLocation>
        <location evidence="1">Membrane</location>
        <topology evidence="1">Multi-pass membrane protein</topology>
    </subcellularLocation>
</comment>
<keyword evidence="4 7" id="KW-1133">Transmembrane helix</keyword>
<dbReference type="InterPro" id="IPR006153">
    <property type="entry name" value="Cation/H_exchanger_TM"/>
</dbReference>
<accession>A0ABP8FP79</accession>
<keyword evidence="3 7" id="KW-0812">Transmembrane</keyword>
<keyword evidence="10" id="KW-1185">Reference proteome</keyword>
<comment type="caution">
    <text evidence="9">The sequence shown here is derived from an EMBL/GenBank/DDBJ whole genome shotgun (WGS) entry which is preliminary data.</text>
</comment>
<proteinExistence type="predicted"/>
<feature type="transmembrane region" description="Helical" evidence="7">
    <location>
        <begin position="281"/>
        <end position="299"/>
    </location>
</feature>